<reference evidence="1" key="1">
    <citation type="submission" date="2021-01" db="EMBL/GenBank/DDBJ databases">
        <authorList>
            <consortium name="Genoscope - CEA"/>
            <person name="William W."/>
        </authorList>
    </citation>
    <scope>NUCLEOTIDE SEQUENCE</scope>
</reference>
<organism evidence="1">
    <name type="scientific">Brassica napus</name>
    <name type="common">Rape</name>
    <dbReference type="NCBI Taxonomy" id="3708"/>
    <lineage>
        <taxon>Eukaryota</taxon>
        <taxon>Viridiplantae</taxon>
        <taxon>Streptophyta</taxon>
        <taxon>Embryophyta</taxon>
        <taxon>Tracheophyta</taxon>
        <taxon>Spermatophyta</taxon>
        <taxon>Magnoliopsida</taxon>
        <taxon>eudicotyledons</taxon>
        <taxon>Gunneridae</taxon>
        <taxon>Pentapetalae</taxon>
        <taxon>rosids</taxon>
        <taxon>malvids</taxon>
        <taxon>Brassicales</taxon>
        <taxon>Brassicaceae</taxon>
        <taxon>Brassiceae</taxon>
        <taxon>Brassica</taxon>
    </lineage>
</organism>
<evidence type="ECO:0000313" key="1">
    <source>
        <dbReference type="EMBL" id="CAF2068759.1"/>
    </source>
</evidence>
<name>A0A816R3P6_BRANA</name>
<gene>
    <name evidence="1" type="ORF">DARMORV10_C01P08370.1</name>
</gene>
<proteinExistence type="predicted"/>
<sequence length="79" mass="8924">MALNSYMPIVFKHKFGSCNWYTDAYSSRICRFLSWWPKSLLAKAVTGAQIGVIGLIMGCEHIFPMIGIAHLPAWSCEEK</sequence>
<accession>A0A816R3P6</accession>
<dbReference type="EMBL" id="HG994365">
    <property type="protein sequence ID" value="CAF2068759.1"/>
    <property type="molecule type" value="Genomic_DNA"/>
</dbReference>
<dbReference type="AlphaFoldDB" id="A0A816R3P6"/>
<dbReference type="Proteomes" id="UP001295469">
    <property type="component" value="Chromosome C01"/>
</dbReference>
<protein>
    <submittedName>
        <fullName evidence="1">(rape) hypothetical protein</fullName>
    </submittedName>
</protein>